<dbReference type="Proteomes" id="UP000236497">
    <property type="component" value="Unassembled WGS sequence"/>
</dbReference>
<reference evidence="2 3" key="1">
    <citation type="submission" date="2015-06" db="EMBL/GenBank/DDBJ databases">
        <authorList>
            <person name="Wibberg Daniel"/>
        </authorList>
    </citation>
    <scope>NUCLEOTIDE SEQUENCE [LARGE SCALE GENOMIC DNA]</scope>
    <source>
        <strain evidence="2 3">T3/55T</strain>
    </source>
</reference>
<name>A0A0H5SFW0_HERHM</name>
<evidence type="ECO:0000313" key="3">
    <source>
        <dbReference type="Proteomes" id="UP000236497"/>
    </source>
</evidence>
<gene>
    <name evidence="2" type="ORF">HHT355_0727</name>
</gene>
<dbReference type="Pfam" id="PF00005">
    <property type="entry name" value="ABC_tran"/>
    <property type="match status" value="1"/>
</dbReference>
<dbReference type="GO" id="GO:0015421">
    <property type="term" value="F:ABC-type oligopeptide transporter activity"/>
    <property type="evidence" value="ECO:0007669"/>
    <property type="project" value="TreeGrafter"/>
</dbReference>
<dbReference type="PANTHER" id="PTHR43394:SF1">
    <property type="entry name" value="ATP-BINDING CASSETTE SUB-FAMILY B MEMBER 10, MITOCHONDRIAL"/>
    <property type="match status" value="1"/>
</dbReference>
<protein>
    <recommendedName>
        <fullName evidence="1">ABC transporter domain-containing protein</fullName>
    </recommendedName>
</protein>
<dbReference type="AlphaFoldDB" id="A0A0H5SFW0"/>
<dbReference type="GO" id="GO:0016887">
    <property type="term" value="F:ATP hydrolysis activity"/>
    <property type="evidence" value="ECO:0007669"/>
    <property type="project" value="InterPro"/>
</dbReference>
<keyword evidence="3" id="KW-1185">Reference proteome</keyword>
<dbReference type="InterPro" id="IPR027417">
    <property type="entry name" value="P-loop_NTPase"/>
</dbReference>
<feature type="domain" description="ABC transporter" evidence="1">
    <location>
        <begin position="16"/>
        <end position="45"/>
    </location>
</feature>
<proteinExistence type="predicted"/>
<organism evidence="2 3">
    <name type="scientific">Herbinix hemicellulosilytica</name>
    <dbReference type="NCBI Taxonomy" id="1564487"/>
    <lineage>
        <taxon>Bacteria</taxon>
        <taxon>Bacillati</taxon>
        <taxon>Bacillota</taxon>
        <taxon>Clostridia</taxon>
        <taxon>Lachnospirales</taxon>
        <taxon>Lachnospiraceae</taxon>
        <taxon>Herbinix</taxon>
    </lineage>
</organism>
<dbReference type="Gene3D" id="3.40.50.300">
    <property type="entry name" value="P-loop containing nucleotide triphosphate hydrolases"/>
    <property type="match status" value="1"/>
</dbReference>
<dbReference type="SUPFAM" id="SSF52540">
    <property type="entry name" value="P-loop containing nucleoside triphosphate hydrolases"/>
    <property type="match status" value="1"/>
</dbReference>
<evidence type="ECO:0000313" key="2">
    <source>
        <dbReference type="EMBL" id="CRZ33930.1"/>
    </source>
</evidence>
<accession>A0A0H5SFW0</accession>
<dbReference type="PANTHER" id="PTHR43394">
    <property type="entry name" value="ATP-DEPENDENT PERMEASE MDL1, MITOCHONDRIAL"/>
    <property type="match status" value="1"/>
</dbReference>
<sequence>MKILALSLSRNFGGVDISLGQWQRIAIARAQYRNSELLVLDEPTSAIDPLEESALYERFAKMCEGKTGIIITHRLGLTRIADVIAVFENGKVVEMGSHEQLIKAKGKYFDMYMKQAEMYTT</sequence>
<dbReference type="EMBL" id="CVTD020000010">
    <property type="protein sequence ID" value="CRZ33930.1"/>
    <property type="molecule type" value="Genomic_DNA"/>
</dbReference>
<evidence type="ECO:0000259" key="1">
    <source>
        <dbReference type="Pfam" id="PF00005"/>
    </source>
</evidence>
<dbReference type="InterPro" id="IPR003439">
    <property type="entry name" value="ABC_transporter-like_ATP-bd"/>
</dbReference>
<dbReference type="InterPro" id="IPR039421">
    <property type="entry name" value="Type_1_exporter"/>
</dbReference>
<dbReference type="GO" id="GO:0005524">
    <property type="term" value="F:ATP binding"/>
    <property type="evidence" value="ECO:0007669"/>
    <property type="project" value="InterPro"/>
</dbReference>